<comment type="similarity">
    <text evidence="2">Belongs to the TrbI/VirB10 family.</text>
</comment>
<feature type="compositionally biased region" description="Pro residues" evidence="6">
    <location>
        <begin position="16"/>
        <end position="33"/>
    </location>
</feature>
<feature type="compositionally biased region" description="Basic and acidic residues" evidence="6">
    <location>
        <begin position="110"/>
        <end position="124"/>
    </location>
</feature>
<accession>A0A1Z3LVR1</accession>
<gene>
    <name evidence="8" type="ORF">CD943_04820</name>
</gene>
<name>A0A1Z3LVR1_BREDI</name>
<feature type="region of interest" description="Disordered" evidence="6">
    <location>
        <begin position="81"/>
        <end position="156"/>
    </location>
</feature>
<dbReference type="GO" id="GO:0016020">
    <property type="term" value="C:membrane"/>
    <property type="evidence" value="ECO:0007669"/>
    <property type="project" value="UniProtKB-SubCell"/>
</dbReference>
<organism evidence="8 9">
    <name type="scientific">Brevundimonas diminuta</name>
    <name type="common">Pseudomonas diminuta</name>
    <dbReference type="NCBI Taxonomy" id="293"/>
    <lineage>
        <taxon>Bacteria</taxon>
        <taxon>Pseudomonadati</taxon>
        <taxon>Pseudomonadota</taxon>
        <taxon>Alphaproteobacteria</taxon>
        <taxon>Caulobacterales</taxon>
        <taxon>Caulobacteraceae</taxon>
        <taxon>Brevundimonas</taxon>
    </lineage>
</organism>
<proteinExistence type="inferred from homology"/>
<keyword evidence="4 7" id="KW-1133">Transmembrane helix</keyword>
<dbReference type="Gene3D" id="2.40.128.260">
    <property type="entry name" value="Type IV secretion system, VirB10/TraB/TrbI"/>
    <property type="match status" value="1"/>
</dbReference>
<dbReference type="EMBL" id="CP021995">
    <property type="protein sequence ID" value="ASD26273.1"/>
    <property type="molecule type" value="Genomic_DNA"/>
</dbReference>
<evidence type="ECO:0000256" key="7">
    <source>
        <dbReference type="SAM" id="Phobius"/>
    </source>
</evidence>
<evidence type="ECO:0000256" key="6">
    <source>
        <dbReference type="SAM" id="MobiDB-lite"/>
    </source>
</evidence>
<dbReference type="CDD" id="cd16429">
    <property type="entry name" value="VirB10"/>
    <property type="match status" value="1"/>
</dbReference>
<dbReference type="InterPro" id="IPR005498">
    <property type="entry name" value="T4SS_VirB10/TraB/TrbI"/>
</dbReference>
<evidence type="ECO:0000313" key="9">
    <source>
        <dbReference type="Proteomes" id="UP000197024"/>
    </source>
</evidence>
<dbReference type="InterPro" id="IPR042217">
    <property type="entry name" value="T4SS_VirB10/TrbI"/>
</dbReference>
<feature type="region of interest" description="Disordered" evidence="6">
    <location>
        <begin position="1"/>
        <end position="40"/>
    </location>
</feature>
<evidence type="ECO:0000256" key="2">
    <source>
        <dbReference type="ARBA" id="ARBA00010265"/>
    </source>
</evidence>
<evidence type="ECO:0000256" key="5">
    <source>
        <dbReference type="ARBA" id="ARBA00023136"/>
    </source>
</evidence>
<dbReference type="Pfam" id="PF03743">
    <property type="entry name" value="TrbI"/>
    <property type="match status" value="1"/>
</dbReference>
<evidence type="ECO:0000313" key="8">
    <source>
        <dbReference type="EMBL" id="ASD26273.1"/>
    </source>
</evidence>
<evidence type="ECO:0008006" key="10">
    <source>
        <dbReference type="Google" id="ProtNLM"/>
    </source>
</evidence>
<keyword evidence="5 7" id="KW-0472">Membrane</keyword>
<reference evidence="8 9" key="1">
    <citation type="submission" date="2017-06" db="EMBL/GenBank/DDBJ databases">
        <title>Biodegradation of gentamicin by bacterial consortia AMQD4 in synthetic medium and raw gentamicin sewage.</title>
        <authorList>
            <person name="Chang H."/>
            <person name="Feng Y."/>
            <person name="Li Z."/>
            <person name="Xue J."/>
            <person name="Cheng D."/>
        </authorList>
    </citation>
    <scope>NUCLEOTIDE SEQUENCE [LARGE SCALE GENOMIC DNA]</scope>
    <source>
        <strain evidence="8 9">BZC3</strain>
    </source>
</reference>
<dbReference type="AlphaFoldDB" id="A0A1Z3LVR1"/>
<comment type="subcellular location">
    <subcellularLocation>
        <location evidence="1">Membrane</location>
        <topology evidence="1">Single-pass membrane protein</topology>
    </subcellularLocation>
</comment>
<keyword evidence="3 7" id="KW-0812">Transmembrane</keyword>
<sequence length="392" mass="40585">MTDPNLSPDSPRDDVAPPPSTPTATPKTPPPPLMGRAPRPGAVRIRKPVVQGAVMVAALLVSGSLAWAFVVQPQMTRQARDAAEADGAGEARGSVRPSERVTDQPASYDRLARADALPERRGATPEDEPPVASPAPARVPAPSYATAPRGPRPAEQAAASGLFFGSPSSGAAAPVGGGRSDAPPSPAMRDYGAIYSPHGLLAPVSPYELKAGAIIPGVLLTAVDTSRPGPVVATVSQNVFDSITGRHLVVPQGTRLIGRHEGESAHGDRRAFLVWDRLILPNGKSLILSEEPGVDAQGAVGVRGEVDRRLLPLGVATLFAGAITTLGELARGGSEDRSFAASAGSAASIEASQVGGRLVDRELGVQPSIRVRAGAPVRVMITRDLILEPYRR</sequence>
<dbReference type="RefSeq" id="WP_088410301.1">
    <property type="nucleotide sequence ID" value="NZ_CP021995.1"/>
</dbReference>
<dbReference type="Proteomes" id="UP000197024">
    <property type="component" value="Chromosome"/>
</dbReference>
<evidence type="ECO:0000256" key="1">
    <source>
        <dbReference type="ARBA" id="ARBA00004167"/>
    </source>
</evidence>
<feature type="transmembrane region" description="Helical" evidence="7">
    <location>
        <begin position="49"/>
        <end position="70"/>
    </location>
</feature>
<reference evidence="8 9" key="2">
    <citation type="submission" date="2017-06" db="EMBL/GenBank/DDBJ databases">
        <authorList>
            <person name="Kim H.J."/>
            <person name="Triplett B.A."/>
        </authorList>
    </citation>
    <scope>NUCLEOTIDE SEQUENCE [LARGE SCALE GENOMIC DNA]</scope>
    <source>
        <strain evidence="8 9">BZC3</strain>
    </source>
</reference>
<evidence type="ECO:0000256" key="3">
    <source>
        <dbReference type="ARBA" id="ARBA00022692"/>
    </source>
</evidence>
<protein>
    <recommendedName>
        <fullName evidence="10">TrbI/VirB10 family protein</fullName>
    </recommendedName>
</protein>
<evidence type="ECO:0000256" key="4">
    <source>
        <dbReference type="ARBA" id="ARBA00022989"/>
    </source>
</evidence>